<organism evidence="1 2">
    <name type="scientific">Leptospira alstonii serovar Sichuan str. 79601</name>
    <dbReference type="NCBI Taxonomy" id="1218565"/>
    <lineage>
        <taxon>Bacteria</taxon>
        <taxon>Pseudomonadati</taxon>
        <taxon>Spirochaetota</taxon>
        <taxon>Spirochaetia</taxon>
        <taxon>Leptospirales</taxon>
        <taxon>Leptospiraceae</taxon>
        <taxon>Leptospira</taxon>
    </lineage>
</organism>
<evidence type="ECO:0000313" key="1">
    <source>
        <dbReference type="EMBL" id="EMJ95577.1"/>
    </source>
</evidence>
<sequence length="38" mass="4495">MYNITKKIDQTSVKVFITNKVFTLKRIFSLLQTCVLIF</sequence>
<dbReference type="AlphaFoldDB" id="M6CUH1"/>
<protein>
    <submittedName>
        <fullName evidence="1">Uncharacterized protein</fullName>
    </submittedName>
</protein>
<dbReference type="EMBL" id="ANIK01000034">
    <property type="protein sequence ID" value="EMJ95577.1"/>
    <property type="molecule type" value="Genomic_DNA"/>
</dbReference>
<evidence type="ECO:0000313" key="2">
    <source>
        <dbReference type="Proteomes" id="UP000011988"/>
    </source>
</evidence>
<name>M6CUH1_9LEPT</name>
<proteinExistence type="predicted"/>
<gene>
    <name evidence="1" type="ORF">LEP1GSC194_0862</name>
</gene>
<comment type="caution">
    <text evidence="1">The sequence shown here is derived from an EMBL/GenBank/DDBJ whole genome shotgun (WGS) entry which is preliminary data.</text>
</comment>
<accession>M6CUH1</accession>
<dbReference type="PATRIC" id="fig|1218565.3.peg.1807"/>
<reference evidence="1 2" key="1">
    <citation type="submission" date="2013-01" db="EMBL/GenBank/DDBJ databases">
        <authorList>
            <person name="Harkins D.M."/>
            <person name="Durkin A.S."/>
            <person name="Brinkac L.M."/>
            <person name="Haft D.H."/>
            <person name="Selengut J.D."/>
            <person name="Sanka R."/>
            <person name="DePew J."/>
            <person name="Purushe J."/>
            <person name="Galloway R.L."/>
            <person name="Vinetz J.M."/>
            <person name="Sutton G.G."/>
            <person name="Nierman W.C."/>
            <person name="Fouts D.E."/>
        </authorList>
    </citation>
    <scope>NUCLEOTIDE SEQUENCE [LARGE SCALE GENOMIC DNA]</scope>
    <source>
        <strain evidence="1 2">79601</strain>
    </source>
</reference>
<dbReference type="Proteomes" id="UP000011988">
    <property type="component" value="Unassembled WGS sequence"/>
</dbReference>